<keyword evidence="4 6" id="KW-1133">Transmembrane helix</keyword>
<feature type="domain" description="Cytochrome b561 bacterial/Ni-hydrogenase" evidence="7">
    <location>
        <begin position="2"/>
        <end position="175"/>
    </location>
</feature>
<keyword evidence="5 6" id="KW-0472">Membrane</keyword>
<dbReference type="KEGG" id="vff:VITFI_CDS2024"/>
<evidence type="ECO:0000256" key="1">
    <source>
        <dbReference type="ARBA" id="ARBA00004651"/>
    </source>
</evidence>
<dbReference type="AlphaFoldDB" id="A0A221KFH3"/>
<dbReference type="SUPFAM" id="SSF81342">
    <property type="entry name" value="Transmembrane di-heme cytochromes"/>
    <property type="match status" value="1"/>
</dbReference>
<gene>
    <name evidence="8" type="ORF">VITFI_CDS2024</name>
</gene>
<organism evidence="8 9">
    <name type="scientific">Vitreoscilla filiformis</name>
    <dbReference type="NCBI Taxonomy" id="63"/>
    <lineage>
        <taxon>Bacteria</taxon>
        <taxon>Pseudomonadati</taxon>
        <taxon>Pseudomonadota</taxon>
        <taxon>Betaproteobacteria</taxon>
        <taxon>Neisseriales</taxon>
        <taxon>Neisseriaceae</taxon>
        <taxon>Vitreoscilla</taxon>
    </lineage>
</organism>
<evidence type="ECO:0000256" key="2">
    <source>
        <dbReference type="ARBA" id="ARBA00022475"/>
    </source>
</evidence>
<feature type="transmembrane region" description="Helical" evidence="6">
    <location>
        <begin position="195"/>
        <end position="214"/>
    </location>
</feature>
<evidence type="ECO:0000256" key="6">
    <source>
        <dbReference type="SAM" id="Phobius"/>
    </source>
</evidence>
<dbReference type="Gene3D" id="1.20.950.20">
    <property type="entry name" value="Transmembrane di-heme cytochromes, Chain C"/>
    <property type="match status" value="1"/>
</dbReference>
<dbReference type="PANTHER" id="PTHR30485">
    <property type="entry name" value="NI/FE-HYDROGENASE 1 B-TYPE CYTOCHROME SUBUNIT"/>
    <property type="match status" value="1"/>
</dbReference>
<evidence type="ECO:0000259" key="7">
    <source>
        <dbReference type="Pfam" id="PF01292"/>
    </source>
</evidence>
<dbReference type="InterPro" id="IPR011577">
    <property type="entry name" value="Cyt_b561_bac/Ni-Hgenase"/>
</dbReference>
<dbReference type="InterPro" id="IPR051542">
    <property type="entry name" value="Hydrogenase_cytochrome"/>
</dbReference>
<dbReference type="Pfam" id="PF01292">
    <property type="entry name" value="Ni_hydr_CYTB"/>
    <property type="match status" value="1"/>
</dbReference>
<feature type="transmembrane region" description="Helical" evidence="6">
    <location>
        <begin position="144"/>
        <end position="163"/>
    </location>
</feature>
<dbReference type="GO" id="GO:0005886">
    <property type="term" value="C:plasma membrane"/>
    <property type="evidence" value="ECO:0007669"/>
    <property type="project" value="UniProtKB-SubCell"/>
</dbReference>
<reference evidence="8 9" key="1">
    <citation type="submission" date="2017-07" db="EMBL/GenBank/DDBJ databases">
        <title>Complete Genome Sequence of the cosmetic ferment Vitreoscilla filiformis (ATCC15551).</title>
        <authorList>
            <person name="Contreras S."/>
            <person name="Sagory-Zalkind P."/>
            <person name="Blanquart H."/>
            <person name="Iltis A."/>
            <person name="Morand S.C."/>
        </authorList>
    </citation>
    <scope>NUCLEOTIDE SEQUENCE [LARGE SCALE GENOMIC DNA]</scope>
    <source>
        <strain evidence="8 9">ATCC 15551</strain>
    </source>
</reference>
<name>A0A221KFH3_VITFI</name>
<protein>
    <submittedName>
        <fullName evidence="8">Cytochrome B561</fullName>
    </submittedName>
</protein>
<dbReference type="GO" id="GO:0020037">
    <property type="term" value="F:heme binding"/>
    <property type="evidence" value="ECO:0007669"/>
    <property type="project" value="TreeGrafter"/>
</dbReference>
<evidence type="ECO:0000256" key="5">
    <source>
        <dbReference type="ARBA" id="ARBA00023136"/>
    </source>
</evidence>
<dbReference type="EMBL" id="CP022423">
    <property type="protein sequence ID" value="ASM77802.1"/>
    <property type="molecule type" value="Genomic_DNA"/>
</dbReference>
<evidence type="ECO:0000313" key="8">
    <source>
        <dbReference type="EMBL" id="ASM77802.1"/>
    </source>
</evidence>
<keyword evidence="9" id="KW-1185">Reference proteome</keyword>
<evidence type="ECO:0000256" key="4">
    <source>
        <dbReference type="ARBA" id="ARBA00022989"/>
    </source>
</evidence>
<dbReference type="PANTHER" id="PTHR30485:SF2">
    <property type="entry name" value="BLL0597 PROTEIN"/>
    <property type="match status" value="1"/>
</dbReference>
<feature type="transmembrane region" description="Helical" evidence="6">
    <location>
        <begin position="90"/>
        <end position="112"/>
    </location>
</feature>
<dbReference type="GO" id="GO:0022904">
    <property type="term" value="P:respiratory electron transport chain"/>
    <property type="evidence" value="ECO:0007669"/>
    <property type="project" value="InterPro"/>
</dbReference>
<keyword evidence="3 6" id="KW-0812">Transmembrane</keyword>
<comment type="subcellular location">
    <subcellularLocation>
        <location evidence="1">Cell membrane</location>
        <topology evidence="1">Multi-pass membrane protein</topology>
    </subcellularLocation>
</comment>
<dbReference type="InterPro" id="IPR016174">
    <property type="entry name" value="Di-haem_cyt_TM"/>
</dbReference>
<evidence type="ECO:0000313" key="9">
    <source>
        <dbReference type="Proteomes" id="UP000199729"/>
    </source>
</evidence>
<dbReference type="GO" id="GO:0009055">
    <property type="term" value="F:electron transfer activity"/>
    <property type="evidence" value="ECO:0007669"/>
    <property type="project" value="InterPro"/>
</dbReference>
<dbReference type="Proteomes" id="UP000199729">
    <property type="component" value="Chromosome"/>
</dbReference>
<proteinExistence type="predicted"/>
<sequence length="219" mass="23645">MWDLPTRLFHWALVASVVALVVSGQIGGNAIDWHAKLGVAVAALLLFRLVWGLVGGRWSRFTSFIYSPLTTLRYLRGQSTPHAEVGHNPLGALSVFALLAVLLVQVGSGLIIDDEIAFVGPLNAWAPAEWVSWASNWHRESGKLLLIGLVVLHVAAIAFHAHVKRHNLVKPMFTGDKALPVGTPASRDDIVTRGLALLLLAACAVAGVWLWQLGYANAM</sequence>
<feature type="transmembrane region" description="Helical" evidence="6">
    <location>
        <begin position="34"/>
        <end position="54"/>
    </location>
</feature>
<accession>A0A221KFH3</accession>
<keyword evidence="2" id="KW-1003">Cell membrane</keyword>
<evidence type="ECO:0000256" key="3">
    <source>
        <dbReference type="ARBA" id="ARBA00022692"/>
    </source>
</evidence>